<gene>
    <name evidence="3" type="ORF">DEQ80_02795</name>
</gene>
<dbReference type="PANTHER" id="PTHR34215">
    <property type="entry name" value="BLL0784 PROTEIN"/>
    <property type="match status" value="1"/>
</dbReference>
<dbReference type="Pfam" id="PF04296">
    <property type="entry name" value="YlxR"/>
    <property type="match status" value="1"/>
</dbReference>
<feature type="region of interest" description="Disordered" evidence="1">
    <location>
        <begin position="96"/>
        <end position="115"/>
    </location>
</feature>
<comment type="caution">
    <text evidence="3">The sequence shown here is derived from an EMBL/GenBank/DDBJ whole genome shotgun (WGS) entry which is preliminary data.</text>
</comment>
<dbReference type="InterPro" id="IPR007393">
    <property type="entry name" value="YlxR_dom"/>
</dbReference>
<name>A0A3D1JEU8_9CHLR</name>
<dbReference type="AlphaFoldDB" id="A0A3D1JEU8"/>
<evidence type="ECO:0000259" key="2">
    <source>
        <dbReference type="Pfam" id="PF04296"/>
    </source>
</evidence>
<dbReference type="PANTHER" id="PTHR34215:SF1">
    <property type="entry name" value="YLXR DOMAIN-CONTAINING PROTEIN"/>
    <property type="match status" value="1"/>
</dbReference>
<dbReference type="Gene3D" id="3.30.1230.10">
    <property type="entry name" value="YlxR-like"/>
    <property type="match status" value="1"/>
</dbReference>
<dbReference type="Proteomes" id="UP000264141">
    <property type="component" value="Unassembled WGS sequence"/>
</dbReference>
<proteinExistence type="predicted"/>
<evidence type="ECO:0000313" key="3">
    <source>
        <dbReference type="EMBL" id="HCE16767.1"/>
    </source>
</evidence>
<dbReference type="OrthoDB" id="9813251at2"/>
<organism evidence="3 4">
    <name type="scientific">Anaerolinea thermolimosa</name>
    <dbReference type="NCBI Taxonomy" id="229919"/>
    <lineage>
        <taxon>Bacteria</taxon>
        <taxon>Bacillati</taxon>
        <taxon>Chloroflexota</taxon>
        <taxon>Anaerolineae</taxon>
        <taxon>Anaerolineales</taxon>
        <taxon>Anaerolineaceae</taxon>
        <taxon>Anaerolinea</taxon>
    </lineage>
</organism>
<protein>
    <submittedName>
        <fullName evidence="3">DUF448 domain-containing protein</fullName>
    </submittedName>
</protein>
<dbReference type="EMBL" id="DPBP01000011">
    <property type="protein sequence ID" value="HCE16767.1"/>
    <property type="molecule type" value="Genomic_DNA"/>
</dbReference>
<feature type="domain" description="YlxR" evidence="2">
    <location>
        <begin position="15"/>
        <end position="86"/>
    </location>
</feature>
<dbReference type="STRING" id="229919.GCA_001050195_02807"/>
<evidence type="ECO:0000256" key="1">
    <source>
        <dbReference type="SAM" id="MobiDB-lite"/>
    </source>
</evidence>
<evidence type="ECO:0000313" key="4">
    <source>
        <dbReference type="Proteomes" id="UP000264141"/>
    </source>
</evidence>
<sequence>MAKKTPKRVKHIPLRTCVGCREVNAKRALVRIVRTAEGPRVDLTGKASGRGAYLHAQKSCWERALKGALANALKIELTEQDREYLRGYMATLPEDDAPVLSEDVSGVERNPVDPS</sequence>
<dbReference type="InterPro" id="IPR035931">
    <property type="entry name" value="YlxR-like_sf"/>
</dbReference>
<dbReference type="InterPro" id="IPR037465">
    <property type="entry name" value="YlxR"/>
</dbReference>
<dbReference type="SUPFAM" id="SSF64376">
    <property type="entry name" value="YlxR-like"/>
    <property type="match status" value="1"/>
</dbReference>
<accession>A0A3D1JEU8</accession>
<reference evidence="3 4" key="1">
    <citation type="journal article" date="2018" name="Nat. Biotechnol.">
        <title>A standardized bacterial taxonomy based on genome phylogeny substantially revises the tree of life.</title>
        <authorList>
            <person name="Parks D.H."/>
            <person name="Chuvochina M."/>
            <person name="Waite D.W."/>
            <person name="Rinke C."/>
            <person name="Skarshewski A."/>
            <person name="Chaumeil P.A."/>
            <person name="Hugenholtz P."/>
        </authorList>
    </citation>
    <scope>NUCLEOTIDE SEQUENCE [LARGE SCALE GENOMIC DNA]</scope>
    <source>
        <strain evidence="3">UBA8781</strain>
    </source>
</reference>